<feature type="domain" description="Carboxylesterase type B" evidence="5">
    <location>
        <begin position="455"/>
        <end position="963"/>
    </location>
</feature>
<evidence type="ECO:0000313" key="7">
    <source>
        <dbReference type="Proteomes" id="UP000566819"/>
    </source>
</evidence>
<evidence type="ECO:0000256" key="2">
    <source>
        <dbReference type="ARBA" id="ARBA00022801"/>
    </source>
</evidence>
<dbReference type="Proteomes" id="UP000566819">
    <property type="component" value="Unassembled WGS sequence"/>
</dbReference>
<keyword evidence="4" id="KW-0812">Transmembrane</keyword>
<dbReference type="Pfam" id="PF00135">
    <property type="entry name" value="COesterase"/>
    <property type="match status" value="1"/>
</dbReference>
<dbReference type="OrthoDB" id="408631at2759"/>
<sequence length="995" mass="107426">MSTTAAATSVVYNKPEVNSGTTTSWIPLVTPWPSSSGCASSFFLYPGQPAPVAWDPGYGYFASGTPRCLPPAATTWWEQDHQGGDGFTTISIQPIVCPAAFTTAATSVQFGSSTLVVCCPSGYDLQNGEPGRAVGTCTSPLSSGQIITYLASFTTGINSTTLVAPSSTWIYAIQLDGWNVATPTPTTSGALSSSTSSSSSPSITSTSQSCSSGLSPGAKGGIGVSAAIGGIGILALIWAYFLFHRRPRVPQYGSVPPVQADSKQVHEMGPLQKPAELPVMQSSGVVPGVRSYASNHRDNRSNCEGRGECQIGPVDIALDFSSAWVCSIISCPEIEAPSIGRVIKTFPILKRRLKGTNLHMQSKSQSPVSPPVGCQDVGHLIILMVLGYLVGTLYNPSEALTKRLSSASIFEQQSLEVTNVRYTSLQLLVLGLTLGNALPTYNSTKTICPGPIANTLNGSYSGIHNSNFKQDFFLGVPFAQPPVGDLRLRQPASLNSTWTGVKSATEYGFACIGYGEDTQIGGNNYVDEDCLTLNIVKPSGWNSNQKLPVAVWIYGGGWFEGTSLDPRYNLSFIVNQSTVIDQPIIGVSINYRLSAYGWLYSNETLKEGVTNLGLRDQRMAFQWLQDNIEAFGGDKSRVTIWGESAGAGSVGSHLLAYNGRDDGLFHGAIAESGSPMGFTIIEPTPEVSEIVYQNLTQALGCSNATNQLDCLRRVPADVFNAAVNASGNTESFYDVFYGPIPDGDILVRDQLSQLQDGAFVQVPYIIGVNSDEGTDFVPFGLNTDEEFDAFWEPFGIDNVTYANLTELYPDDPANDIPASHPAAFDETIGTQFKRAATLFTDAVFVAPKRLTAQEWVKHTTVPLYSYHFDTIPHGIPDYFAVTHFQEAMFVFHNVEGQGFPGDDPPYFGEDPFEGEPESYFLLADEMSRRWISFVATGVPDFEGMTGPEWPAYSLDTPQNIVFSANTSVYIESDTYRQEGVDFLIEKFLEHPSWST</sequence>
<comment type="similarity">
    <text evidence="1">Belongs to the type-B carboxylesterase/lipase family.</text>
</comment>
<keyword evidence="4" id="KW-1133">Transmembrane helix</keyword>
<protein>
    <recommendedName>
        <fullName evidence="5">Carboxylesterase type B domain-containing protein</fullName>
    </recommendedName>
</protein>
<dbReference type="InterPro" id="IPR019819">
    <property type="entry name" value="Carboxylesterase_B_CS"/>
</dbReference>
<proteinExistence type="inferred from homology"/>
<comment type="caution">
    <text evidence="6">The sequence shown here is derived from an EMBL/GenBank/DDBJ whole genome shotgun (WGS) entry which is preliminary data.</text>
</comment>
<dbReference type="PANTHER" id="PTHR43918:SF4">
    <property type="entry name" value="CARBOXYLIC ESTER HYDROLASE"/>
    <property type="match status" value="1"/>
</dbReference>
<dbReference type="SUPFAM" id="SSF53474">
    <property type="entry name" value="alpha/beta-Hydrolases"/>
    <property type="match status" value="1"/>
</dbReference>
<evidence type="ECO:0000256" key="3">
    <source>
        <dbReference type="SAM" id="MobiDB-lite"/>
    </source>
</evidence>
<dbReference type="InterPro" id="IPR050654">
    <property type="entry name" value="AChE-related_enzymes"/>
</dbReference>
<dbReference type="PROSITE" id="PS00941">
    <property type="entry name" value="CARBOXYLESTERASE_B_2"/>
    <property type="match status" value="1"/>
</dbReference>
<feature type="transmembrane region" description="Helical" evidence="4">
    <location>
        <begin position="220"/>
        <end position="243"/>
    </location>
</feature>
<dbReference type="PROSITE" id="PS00122">
    <property type="entry name" value="CARBOXYLESTERASE_B_1"/>
    <property type="match status" value="1"/>
</dbReference>
<evidence type="ECO:0000256" key="4">
    <source>
        <dbReference type="SAM" id="Phobius"/>
    </source>
</evidence>
<accession>A0A8H4R459</accession>
<dbReference type="InterPro" id="IPR002018">
    <property type="entry name" value="CarbesteraseB"/>
</dbReference>
<dbReference type="InterPro" id="IPR019826">
    <property type="entry name" value="Carboxylesterase_B_AS"/>
</dbReference>
<evidence type="ECO:0000256" key="1">
    <source>
        <dbReference type="ARBA" id="ARBA00005964"/>
    </source>
</evidence>
<evidence type="ECO:0000259" key="5">
    <source>
        <dbReference type="Pfam" id="PF00135"/>
    </source>
</evidence>
<keyword evidence="7" id="KW-1185">Reference proteome</keyword>
<reference evidence="6 7" key="1">
    <citation type="submission" date="2020-03" db="EMBL/GenBank/DDBJ databases">
        <title>Draft Genome Sequence of Cudoniella acicularis.</title>
        <authorList>
            <person name="Buettner E."/>
            <person name="Kellner H."/>
        </authorList>
    </citation>
    <scope>NUCLEOTIDE SEQUENCE [LARGE SCALE GENOMIC DNA]</scope>
    <source>
        <strain evidence="6 7">DSM 108380</strain>
    </source>
</reference>
<dbReference type="InterPro" id="IPR029058">
    <property type="entry name" value="AB_hydrolase_fold"/>
</dbReference>
<keyword evidence="4" id="KW-0472">Membrane</keyword>
<evidence type="ECO:0000313" key="6">
    <source>
        <dbReference type="EMBL" id="KAF4621876.1"/>
    </source>
</evidence>
<organism evidence="6 7">
    <name type="scientific">Cudoniella acicularis</name>
    <dbReference type="NCBI Taxonomy" id="354080"/>
    <lineage>
        <taxon>Eukaryota</taxon>
        <taxon>Fungi</taxon>
        <taxon>Dikarya</taxon>
        <taxon>Ascomycota</taxon>
        <taxon>Pezizomycotina</taxon>
        <taxon>Leotiomycetes</taxon>
        <taxon>Helotiales</taxon>
        <taxon>Tricladiaceae</taxon>
        <taxon>Cudoniella</taxon>
    </lineage>
</organism>
<keyword evidence="2" id="KW-0378">Hydrolase</keyword>
<dbReference type="PANTHER" id="PTHR43918">
    <property type="entry name" value="ACETYLCHOLINESTERASE"/>
    <property type="match status" value="1"/>
</dbReference>
<name>A0A8H4R459_9HELO</name>
<dbReference type="Gene3D" id="3.40.50.1820">
    <property type="entry name" value="alpha/beta hydrolase"/>
    <property type="match status" value="1"/>
</dbReference>
<gene>
    <name evidence="6" type="ORF">G7Y89_g14469</name>
</gene>
<dbReference type="EMBL" id="JAAMPI010001919">
    <property type="protein sequence ID" value="KAF4621876.1"/>
    <property type="molecule type" value="Genomic_DNA"/>
</dbReference>
<dbReference type="AlphaFoldDB" id="A0A8H4R459"/>
<feature type="region of interest" description="Disordered" evidence="3">
    <location>
        <begin position="186"/>
        <end position="210"/>
    </location>
</feature>
<dbReference type="GO" id="GO:0052689">
    <property type="term" value="F:carboxylic ester hydrolase activity"/>
    <property type="evidence" value="ECO:0007669"/>
    <property type="project" value="TreeGrafter"/>
</dbReference>